<name>A0A6J7KC89_9ZZZZ</name>
<dbReference type="Gene3D" id="1.10.10.10">
    <property type="entry name" value="Winged helix-like DNA-binding domain superfamily/Winged helix DNA-binding domain"/>
    <property type="match status" value="2"/>
</dbReference>
<dbReference type="Pfam" id="PF21981">
    <property type="entry name" value="RecX_HTH3"/>
    <property type="match status" value="1"/>
</dbReference>
<evidence type="ECO:0000313" key="7">
    <source>
        <dbReference type="EMBL" id="CAB4951674.1"/>
    </source>
</evidence>
<feature type="domain" description="RecX second three-helical" evidence="5">
    <location>
        <begin position="61"/>
        <end position="102"/>
    </location>
</feature>
<accession>A0A6J7KC89</accession>
<keyword evidence="4" id="KW-0963">Cytoplasm</keyword>
<dbReference type="GO" id="GO:0005737">
    <property type="term" value="C:cytoplasm"/>
    <property type="evidence" value="ECO:0007669"/>
    <property type="project" value="UniProtKB-SubCell"/>
</dbReference>
<comment type="subcellular location">
    <subcellularLocation>
        <location evidence="1">Cytoplasm</location>
    </subcellularLocation>
</comment>
<dbReference type="Pfam" id="PF02631">
    <property type="entry name" value="RecX_HTH2"/>
    <property type="match status" value="1"/>
</dbReference>
<evidence type="ECO:0000256" key="1">
    <source>
        <dbReference type="ARBA" id="ARBA00004496"/>
    </source>
</evidence>
<dbReference type="InterPro" id="IPR053924">
    <property type="entry name" value="RecX_HTH_2nd"/>
</dbReference>
<dbReference type="PANTHER" id="PTHR33602">
    <property type="entry name" value="REGULATORY PROTEIN RECX FAMILY PROTEIN"/>
    <property type="match status" value="1"/>
</dbReference>
<reference evidence="7" key="1">
    <citation type="submission" date="2020-05" db="EMBL/GenBank/DDBJ databases">
        <authorList>
            <person name="Chiriac C."/>
            <person name="Salcher M."/>
            <person name="Ghai R."/>
            <person name="Kavagutti S V."/>
        </authorList>
    </citation>
    <scope>NUCLEOTIDE SEQUENCE</scope>
</reference>
<gene>
    <name evidence="7" type="ORF">UFOPK3837_00476</name>
</gene>
<dbReference type="HAMAP" id="MF_01114">
    <property type="entry name" value="RecX"/>
    <property type="match status" value="1"/>
</dbReference>
<comment type="similarity">
    <text evidence="2">Belongs to the RecX family.</text>
</comment>
<proteinExistence type="inferred from homology"/>
<protein>
    <recommendedName>
        <fullName evidence="3">Regulatory protein RecX</fullName>
    </recommendedName>
</protein>
<evidence type="ECO:0000259" key="6">
    <source>
        <dbReference type="Pfam" id="PF21981"/>
    </source>
</evidence>
<dbReference type="PANTHER" id="PTHR33602:SF1">
    <property type="entry name" value="REGULATORY PROTEIN RECX FAMILY PROTEIN"/>
    <property type="match status" value="1"/>
</dbReference>
<dbReference type="AlphaFoldDB" id="A0A6J7KC89"/>
<dbReference type="EMBL" id="CAFBNO010000012">
    <property type="protein sequence ID" value="CAB4951674.1"/>
    <property type="molecule type" value="Genomic_DNA"/>
</dbReference>
<evidence type="ECO:0000256" key="4">
    <source>
        <dbReference type="ARBA" id="ARBA00022490"/>
    </source>
</evidence>
<dbReference type="GO" id="GO:0006282">
    <property type="term" value="P:regulation of DNA repair"/>
    <property type="evidence" value="ECO:0007669"/>
    <property type="project" value="InterPro"/>
</dbReference>
<evidence type="ECO:0000259" key="5">
    <source>
        <dbReference type="Pfam" id="PF02631"/>
    </source>
</evidence>
<sequence>MTETAPSREKLESRARNVLLFQLSKGAKSKAQLRAILVKREIPEDIAEPILDRFEESGLIDDAQFANVIVNSRRRYKGLSKSAIKRELSTKGVAVEVIEEAISEITSEQEFETAKELAVKRLRTMSRLESAVQERRLSGYLARKGYGGGVVYAAIRYAREQAVKSEA</sequence>
<organism evidence="7">
    <name type="scientific">freshwater metagenome</name>
    <dbReference type="NCBI Taxonomy" id="449393"/>
    <lineage>
        <taxon>unclassified sequences</taxon>
        <taxon>metagenomes</taxon>
        <taxon>ecological metagenomes</taxon>
    </lineage>
</organism>
<feature type="domain" description="RecX third three-helical" evidence="6">
    <location>
        <begin position="108"/>
        <end position="155"/>
    </location>
</feature>
<dbReference type="InterPro" id="IPR053925">
    <property type="entry name" value="RecX_HTH_3rd"/>
</dbReference>
<evidence type="ECO:0000256" key="3">
    <source>
        <dbReference type="ARBA" id="ARBA00018111"/>
    </source>
</evidence>
<dbReference type="InterPro" id="IPR003783">
    <property type="entry name" value="Regulatory_RecX"/>
</dbReference>
<evidence type="ECO:0000256" key="2">
    <source>
        <dbReference type="ARBA" id="ARBA00009695"/>
    </source>
</evidence>
<dbReference type="InterPro" id="IPR036388">
    <property type="entry name" value="WH-like_DNA-bd_sf"/>
</dbReference>